<comment type="subcellular location">
    <subcellularLocation>
        <location evidence="1">Membrane</location>
        <topology evidence="1">Single-pass type I membrane protein</topology>
    </subcellularLocation>
</comment>
<evidence type="ECO:0000256" key="10">
    <source>
        <dbReference type="SAM" id="Phobius"/>
    </source>
</evidence>
<evidence type="ECO:0000259" key="11">
    <source>
        <dbReference type="Pfam" id="PF25506"/>
    </source>
</evidence>
<protein>
    <recommendedName>
        <fullName evidence="9">Maintenance of telomere capping protein 6</fullName>
    </recommendedName>
</protein>
<dbReference type="Proteomes" id="UP001220324">
    <property type="component" value="Unassembled WGS sequence"/>
</dbReference>
<keyword evidence="4 10" id="KW-1133">Transmembrane helix</keyword>
<proteinExistence type="inferred from homology"/>
<evidence type="ECO:0000256" key="9">
    <source>
        <dbReference type="ARBA" id="ARBA00039865"/>
    </source>
</evidence>
<evidence type="ECO:0000256" key="4">
    <source>
        <dbReference type="ARBA" id="ARBA00022989"/>
    </source>
</evidence>
<comment type="caution">
    <text evidence="12">The sequence shown here is derived from an EMBL/GenBank/DDBJ whole genome shotgun (WGS) entry which is preliminary data.</text>
</comment>
<name>A0AAD6CML4_9EURO</name>
<gene>
    <name evidence="12" type="ORF">N7494_012997</name>
</gene>
<accession>A0AAD6CML4</accession>
<dbReference type="PANTHER" id="PTHR35518:SF2">
    <property type="entry name" value="MAINTENANCE OF TELOMERE CAPPING PROTEIN 6"/>
    <property type="match status" value="1"/>
</dbReference>
<keyword evidence="3" id="KW-0732">Signal</keyword>
<keyword evidence="2 10" id="KW-0812">Transmembrane</keyword>
<keyword evidence="13" id="KW-1185">Reference proteome</keyword>
<dbReference type="GO" id="GO:0016020">
    <property type="term" value="C:membrane"/>
    <property type="evidence" value="ECO:0007669"/>
    <property type="project" value="UniProtKB-SubCell"/>
</dbReference>
<dbReference type="PANTHER" id="PTHR35518">
    <property type="entry name" value="MAINTENANCE OF TELOMOERE CAPPING"/>
    <property type="match status" value="1"/>
</dbReference>
<feature type="transmembrane region" description="Helical" evidence="10">
    <location>
        <begin position="573"/>
        <end position="597"/>
    </location>
</feature>
<feature type="domain" description="MTC6 partial TIM-barrel" evidence="11">
    <location>
        <begin position="18"/>
        <end position="418"/>
    </location>
</feature>
<reference evidence="12 13" key="1">
    <citation type="journal article" date="2023" name="IMA Fungus">
        <title>Comparative genomic study of the Penicillium genus elucidates a diverse pangenome and 15 lateral gene transfer events.</title>
        <authorList>
            <person name="Petersen C."/>
            <person name="Sorensen T."/>
            <person name="Nielsen M.R."/>
            <person name="Sondergaard T.E."/>
            <person name="Sorensen J.L."/>
            <person name="Fitzpatrick D.A."/>
            <person name="Frisvad J.C."/>
            <person name="Nielsen K.L."/>
        </authorList>
    </citation>
    <scope>NUCLEOTIDE SEQUENCE [LARGE SCALE GENOMIC DNA]</scope>
    <source>
        <strain evidence="12 13">IBT 35679</strain>
    </source>
</reference>
<evidence type="ECO:0000256" key="5">
    <source>
        <dbReference type="ARBA" id="ARBA00023136"/>
    </source>
</evidence>
<dbReference type="Pfam" id="PF25506">
    <property type="entry name" value="TIM-barrel_MTC6"/>
    <property type="match status" value="1"/>
</dbReference>
<keyword evidence="6" id="KW-0325">Glycoprotein</keyword>
<evidence type="ECO:0000313" key="12">
    <source>
        <dbReference type="EMBL" id="KAJ5526347.1"/>
    </source>
</evidence>
<dbReference type="InterPro" id="IPR051008">
    <property type="entry name" value="Telomere_Capping_Maintenance"/>
</dbReference>
<evidence type="ECO:0000256" key="7">
    <source>
        <dbReference type="ARBA" id="ARBA00037703"/>
    </source>
</evidence>
<dbReference type="InterPro" id="IPR057530">
    <property type="entry name" value="TIM-barrel_MTC6"/>
</dbReference>
<evidence type="ECO:0000313" key="13">
    <source>
        <dbReference type="Proteomes" id="UP001220324"/>
    </source>
</evidence>
<dbReference type="EMBL" id="JAQIZZ010000008">
    <property type="protein sequence ID" value="KAJ5526347.1"/>
    <property type="molecule type" value="Genomic_DNA"/>
</dbReference>
<comment type="similarity">
    <text evidence="8">Belongs to the MTC6 family.</text>
</comment>
<dbReference type="AlphaFoldDB" id="A0AAD6CML4"/>
<comment type="function">
    <text evidence="7">May be involved in telomere capping.</text>
</comment>
<sequence>MSVSYSSEATLDSATWVAVLLSERDVAGQIPINFVTNPAVSLTAACFGDGLYDKTAATQCISNLLSVGYRRLILDIYWSVEHRTWTFCPVNIPTTADVTLSAYTSTMSSSSTTSTVTSISTESASASASASTTTEAADATVTGYKDSQGETVFELGPYRCTSDLDLYTISQILVGYFQSTTSREETFTTWLALNLHVAGSDSAPTEPASAVTGDDLPKKETERAGAYLGTVLRDYIYTPAQLAKDRSNLNESWYEVDTSYMPIVEYYTIHTDESGQQSTPDGWPSAKYIQFAKSDRVLVEYGSVDPQLAEYDLSQDEDDIFRPHYMSSGVKISTAENGTVTAGCLYEPGATAVSQANSSWATSQIPVTDGLSIESTMGSITNVIAGITACGISPMLNSTLFDQNAGANVEHYRNVSLSSSWAWAVGEPQGAGTGGGTNGEPAFDRCSIMDLSLEGRWRATNCTEVRRGACRIGNSPFAWTVTNATAKYSEISESCPPGSTLAVPRTGLENTYLYKQLLSEDSTVLDSTSSDPALHEIFLDFNCIDITSCWVTGGAQATCPYANNPQQLERKTVLVSVVAGVVICVIFALTVFVKCNTNRRNSRRRRRVIEGWEYEGVPS</sequence>
<evidence type="ECO:0000256" key="8">
    <source>
        <dbReference type="ARBA" id="ARBA00038159"/>
    </source>
</evidence>
<evidence type="ECO:0000256" key="1">
    <source>
        <dbReference type="ARBA" id="ARBA00004479"/>
    </source>
</evidence>
<evidence type="ECO:0000256" key="6">
    <source>
        <dbReference type="ARBA" id="ARBA00023180"/>
    </source>
</evidence>
<keyword evidence="5 10" id="KW-0472">Membrane</keyword>
<evidence type="ECO:0000256" key="2">
    <source>
        <dbReference type="ARBA" id="ARBA00022692"/>
    </source>
</evidence>
<organism evidence="12 13">
    <name type="scientific">Penicillium frequentans</name>
    <dbReference type="NCBI Taxonomy" id="3151616"/>
    <lineage>
        <taxon>Eukaryota</taxon>
        <taxon>Fungi</taxon>
        <taxon>Dikarya</taxon>
        <taxon>Ascomycota</taxon>
        <taxon>Pezizomycotina</taxon>
        <taxon>Eurotiomycetes</taxon>
        <taxon>Eurotiomycetidae</taxon>
        <taxon>Eurotiales</taxon>
        <taxon>Aspergillaceae</taxon>
        <taxon>Penicillium</taxon>
    </lineage>
</organism>
<evidence type="ECO:0000256" key="3">
    <source>
        <dbReference type="ARBA" id="ARBA00022729"/>
    </source>
</evidence>